<evidence type="ECO:0000313" key="3">
    <source>
        <dbReference type="Proteomes" id="UP000183997"/>
    </source>
</evidence>
<dbReference type="RefSeq" id="WP_072916441.1">
    <property type="nucleotide sequence ID" value="NZ_FRAR01000025.1"/>
</dbReference>
<dbReference type="NCBIfam" id="NF045794">
    <property type="entry name" value="CsxC_fam"/>
    <property type="match status" value="1"/>
</dbReference>
<dbReference type="OrthoDB" id="2381017at2"/>
<feature type="domain" description="DUF7852" evidence="1">
    <location>
        <begin position="37"/>
        <end position="112"/>
    </location>
</feature>
<evidence type="ECO:0000259" key="1">
    <source>
        <dbReference type="Pfam" id="PF25250"/>
    </source>
</evidence>
<keyword evidence="3" id="KW-1185">Reference proteome</keyword>
<dbReference type="InterPro" id="IPR054845">
    <property type="entry name" value="Exosporium_prot_C"/>
</dbReference>
<organism evidence="2 3">
    <name type="scientific">Desulforamulus aeronauticus DSM 10349</name>
    <dbReference type="NCBI Taxonomy" id="1121421"/>
    <lineage>
        <taxon>Bacteria</taxon>
        <taxon>Bacillati</taxon>
        <taxon>Bacillota</taxon>
        <taxon>Clostridia</taxon>
        <taxon>Eubacteriales</taxon>
        <taxon>Peptococcaceae</taxon>
        <taxon>Desulforamulus</taxon>
    </lineage>
</organism>
<name>A0A1M6VL95_9FIRM</name>
<evidence type="ECO:0000313" key="2">
    <source>
        <dbReference type="EMBL" id="SHK82270.1"/>
    </source>
</evidence>
<dbReference type="EMBL" id="FRAR01000025">
    <property type="protein sequence ID" value="SHK82270.1"/>
    <property type="molecule type" value="Genomic_DNA"/>
</dbReference>
<dbReference type="Pfam" id="PF25250">
    <property type="entry name" value="DUF7852"/>
    <property type="match status" value="1"/>
</dbReference>
<dbReference type="Proteomes" id="UP000183997">
    <property type="component" value="Unassembled WGS sequence"/>
</dbReference>
<dbReference type="InterPro" id="IPR057174">
    <property type="entry name" value="DUF7852"/>
</dbReference>
<accession>A0A1M6VL95</accession>
<sequence length="251" mass="27870">MDRCCPPFKPSGIVTGGTQCECPSTTVPIVGITTGPTVKIPVVLAELQLQINLDSTITLPEPALEIKDIKKRVKVTQCLLLQDPFAVSGPIMLSVKGFIRKNIDYSTRLCSNKEGVCGDIRHCTVDVPFKCMTAVVFNGSSPASLLANTTNEFTFFRKQPLHGPGFAEKDHLLSSDLSEFNQVSQEFFNELPFCELISARIVEYDEFLNRKRPCGVNLPFEEGEFRQVEEKAVLQLVLKILQNQQVLLPIP</sequence>
<gene>
    <name evidence="2" type="ORF">SAMN02745123_03245</name>
</gene>
<dbReference type="STRING" id="1121421.SAMN02745123_03245"/>
<protein>
    <recommendedName>
        <fullName evidence="1">DUF7852 domain-containing protein</fullName>
    </recommendedName>
</protein>
<reference evidence="3" key="1">
    <citation type="submission" date="2016-11" db="EMBL/GenBank/DDBJ databases">
        <authorList>
            <person name="Varghese N."/>
            <person name="Submissions S."/>
        </authorList>
    </citation>
    <scope>NUCLEOTIDE SEQUENCE [LARGE SCALE GENOMIC DNA]</scope>
    <source>
        <strain evidence="3">DSM 10349</strain>
    </source>
</reference>
<dbReference type="AlphaFoldDB" id="A0A1M6VL95"/>
<proteinExistence type="predicted"/>